<gene>
    <name evidence="3" type="primary">mshA_1</name>
    <name evidence="3" type="ORF">PSECIP111951_00684</name>
</gene>
<dbReference type="Pfam" id="PF13439">
    <property type="entry name" value="Glyco_transf_4"/>
    <property type="match status" value="1"/>
</dbReference>
<organism evidence="3 4">
    <name type="scientific">Pseudoalteromonas holothuriae</name>
    <dbReference type="NCBI Taxonomy" id="2963714"/>
    <lineage>
        <taxon>Bacteria</taxon>
        <taxon>Pseudomonadati</taxon>
        <taxon>Pseudomonadota</taxon>
        <taxon>Gammaproteobacteria</taxon>
        <taxon>Alteromonadales</taxon>
        <taxon>Pseudoalteromonadaceae</taxon>
        <taxon>Pseudoalteromonas</taxon>
    </lineage>
</organism>
<name>A0ABM9GEI3_9GAMM</name>
<reference evidence="3 4" key="1">
    <citation type="submission" date="2022-07" db="EMBL/GenBank/DDBJ databases">
        <authorList>
            <person name="Criscuolo A."/>
        </authorList>
    </citation>
    <scope>NUCLEOTIDE SEQUENCE [LARGE SCALE GENOMIC DNA]</scope>
    <source>
        <strain evidence="4">CIP 111951</strain>
    </source>
</reference>
<feature type="domain" description="Glycosyltransferase subfamily 4-like N-terminal" evidence="2">
    <location>
        <begin position="23"/>
        <end position="197"/>
    </location>
</feature>
<dbReference type="InterPro" id="IPR001296">
    <property type="entry name" value="Glyco_trans_1"/>
</dbReference>
<dbReference type="InterPro" id="IPR028098">
    <property type="entry name" value="Glyco_trans_4-like_N"/>
</dbReference>
<dbReference type="Pfam" id="PF00534">
    <property type="entry name" value="Glycos_transf_1"/>
    <property type="match status" value="1"/>
</dbReference>
<keyword evidence="3" id="KW-0808">Transferase</keyword>
<protein>
    <submittedName>
        <fullName evidence="3">D-inositol-3-phosphate glycosyltransferase</fullName>
        <ecNumber evidence="3">2.4.1.250</ecNumber>
    </submittedName>
</protein>
<accession>A0ABM9GEI3</accession>
<dbReference type="InterPro" id="IPR050194">
    <property type="entry name" value="Glycosyltransferase_grp1"/>
</dbReference>
<dbReference type="SUPFAM" id="SSF53756">
    <property type="entry name" value="UDP-Glycosyltransferase/glycogen phosphorylase"/>
    <property type="match status" value="1"/>
</dbReference>
<dbReference type="Proteomes" id="UP001152485">
    <property type="component" value="Unassembled WGS sequence"/>
</dbReference>
<dbReference type="GO" id="GO:0102710">
    <property type="term" value="F:D-inositol-3-phosphate glycosyltransferase activity"/>
    <property type="evidence" value="ECO:0007669"/>
    <property type="project" value="UniProtKB-EC"/>
</dbReference>
<keyword evidence="3" id="KW-0328">Glycosyltransferase</keyword>
<dbReference type="PANTHER" id="PTHR45947:SF3">
    <property type="entry name" value="SULFOQUINOVOSYL TRANSFERASE SQD2"/>
    <property type="match status" value="1"/>
</dbReference>
<evidence type="ECO:0000313" key="4">
    <source>
        <dbReference type="Proteomes" id="UP001152485"/>
    </source>
</evidence>
<dbReference type="RefSeq" id="WP_261591885.1">
    <property type="nucleotide sequence ID" value="NZ_CAMAPD010000003.1"/>
</dbReference>
<dbReference type="Gene3D" id="3.40.50.2000">
    <property type="entry name" value="Glycogen Phosphorylase B"/>
    <property type="match status" value="2"/>
</dbReference>
<dbReference type="PANTHER" id="PTHR45947">
    <property type="entry name" value="SULFOQUINOVOSYL TRANSFERASE SQD2"/>
    <property type="match status" value="1"/>
</dbReference>
<proteinExistence type="predicted"/>
<dbReference type="EC" id="2.4.1.250" evidence="3"/>
<comment type="caution">
    <text evidence="3">The sequence shown here is derived from an EMBL/GenBank/DDBJ whole genome shotgun (WGS) entry which is preliminary data.</text>
</comment>
<evidence type="ECO:0000259" key="1">
    <source>
        <dbReference type="Pfam" id="PF00534"/>
    </source>
</evidence>
<dbReference type="EMBL" id="CAMAPD010000003">
    <property type="protein sequence ID" value="CAH9052763.1"/>
    <property type="molecule type" value="Genomic_DNA"/>
</dbReference>
<feature type="domain" description="Glycosyl transferase family 1" evidence="1">
    <location>
        <begin position="203"/>
        <end position="350"/>
    </location>
</feature>
<evidence type="ECO:0000313" key="3">
    <source>
        <dbReference type="EMBL" id="CAH9052763.1"/>
    </source>
</evidence>
<evidence type="ECO:0000259" key="2">
    <source>
        <dbReference type="Pfam" id="PF13439"/>
    </source>
</evidence>
<sequence>MHILILPSWYQSTHSPTLGSFFKEQGEALKQNGIQVGIIYPEPISLREIRLKPCIYSDTNNDTLNTLRLRYVTYPFLYKKNLQRRIKYYMKLYEAYIKKFGTPDIIHAHSFMYGPGGAAGIAAHKISKTHQVPFVVTEHASAIKTAQLKSFEITEIREACLAASLLICVSKTLSDTMHERFNLPKSPKVYGNVIDTKLFIPAEKKAQPFTFITVAQLRPIKRIDKIIKAFSQAQHIAPHISLIVAGDGEARSQLQSLVKSLGVKNVTFVGDCDRETIAQLMQMAHCYVNWSEFETFSVAIHEALSCGIQVICSPCKGPESTLLALKETLCDNHSIKSLVTGMRKVLENHPNTETTPSQKHAFIERHFSKDAIATNLIKEYKHIVKP</sequence>